<dbReference type="PANTHER" id="PTHR48312:SF1">
    <property type="entry name" value="SULFOTRANSFERASE"/>
    <property type="match status" value="1"/>
</dbReference>
<dbReference type="EMBL" id="CM032191">
    <property type="protein sequence ID" value="KAG7085970.1"/>
    <property type="molecule type" value="Genomic_DNA"/>
</dbReference>
<dbReference type="PANTHER" id="PTHR48312">
    <property type="match status" value="1"/>
</dbReference>
<dbReference type="OrthoDB" id="3650366at2759"/>
<sequence>MHCQVPARRVFVFSHPRTACHVVFQLLSTHPAFRVVTPFYCAAANEISSGLEAQAPRSEQDWLDLLGMSDGDASKITLQGSIDGLQREVAEAEVNGKCALTMDHPSFVMALSQLQAHLGIRGCDVKPTPVVVDRMLDVVGGTAYSQLDAGITPEAPYPNPTLLPDRFFFSFTPIITIRHPARIMASVLRALQRLGDDISHPDFAVHGESLRPVRLVFDSFKSYEEACAVAEGRKAKIPIVIDGDKLVRNPQGQMKKLCTLIDIDESQLKYSWDPPRLVEHTKTGRGYLNEFNRSTGIFSNPRAKEVNMAEEVRYWREEWDEDIARILEEKVAAQMEDYEYLLRFSL</sequence>
<reference evidence="1" key="1">
    <citation type="journal article" date="2021" name="Genome Biol. Evol.">
        <title>The assembled and annotated genome of the fairy-ring fungus Marasmius oreades.</title>
        <authorList>
            <person name="Hiltunen M."/>
            <person name="Ament-Velasquez S.L."/>
            <person name="Johannesson H."/>
        </authorList>
    </citation>
    <scope>NUCLEOTIDE SEQUENCE</scope>
    <source>
        <strain evidence="1">03SP1</strain>
    </source>
</reference>
<dbReference type="GeneID" id="66072571"/>
<evidence type="ECO:0000313" key="2">
    <source>
        <dbReference type="Proteomes" id="UP001049176"/>
    </source>
</evidence>
<proteinExistence type="predicted"/>
<comment type="caution">
    <text evidence="1">The sequence shown here is derived from an EMBL/GenBank/DDBJ whole genome shotgun (WGS) entry which is preliminary data.</text>
</comment>
<dbReference type="Proteomes" id="UP001049176">
    <property type="component" value="Chromosome 11"/>
</dbReference>
<keyword evidence="2" id="KW-1185">Reference proteome</keyword>
<accession>A0A9P7UKX4</accession>
<evidence type="ECO:0008006" key="3">
    <source>
        <dbReference type="Google" id="ProtNLM"/>
    </source>
</evidence>
<evidence type="ECO:0000313" key="1">
    <source>
        <dbReference type="EMBL" id="KAG7085970.1"/>
    </source>
</evidence>
<dbReference type="KEGG" id="more:E1B28_003495"/>
<name>A0A9P7UKX4_9AGAR</name>
<protein>
    <recommendedName>
        <fullName evidence="3">Sulfotransferase</fullName>
    </recommendedName>
</protein>
<dbReference type="AlphaFoldDB" id="A0A9P7UKX4"/>
<dbReference type="SUPFAM" id="SSF52540">
    <property type="entry name" value="P-loop containing nucleoside triphosphate hydrolases"/>
    <property type="match status" value="1"/>
</dbReference>
<dbReference type="RefSeq" id="XP_043002441.1">
    <property type="nucleotide sequence ID" value="XM_043160484.1"/>
</dbReference>
<dbReference type="InterPro" id="IPR027417">
    <property type="entry name" value="P-loop_NTPase"/>
</dbReference>
<gene>
    <name evidence="1" type="ORF">E1B28_003495</name>
</gene>
<organism evidence="1 2">
    <name type="scientific">Marasmius oreades</name>
    <name type="common">fairy-ring Marasmius</name>
    <dbReference type="NCBI Taxonomy" id="181124"/>
    <lineage>
        <taxon>Eukaryota</taxon>
        <taxon>Fungi</taxon>
        <taxon>Dikarya</taxon>
        <taxon>Basidiomycota</taxon>
        <taxon>Agaricomycotina</taxon>
        <taxon>Agaricomycetes</taxon>
        <taxon>Agaricomycetidae</taxon>
        <taxon>Agaricales</taxon>
        <taxon>Marasmiineae</taxon>
        <taxon>Marasmiaceae</taxon>
        <taxon>Marasmius</taxon>
    </lineage>
</organism>
<dbReference type="Gene3D" id="3.40.50.300">
    <property type="entry name" value="P-loop containing nucleotide triphosphate hydrolases"/>
    <property type="match status" value="1"/>
</dbReference>